<evidence type="ECO:0000256" key="1">
    <source>
        <dbReference type="ARBA" id="ARBA00001966"/>
    </source>
</evidence>
<dbReference type="EMBL" id="CP000070">
    <property type="protein sequence ID" value="AAZ12774.1"/>
    <property type="molecule type" value="Genomic_DNA"/>
</dbReference>
<evidence type="ECO:0000259" key="16">
    <source>
        <dbReference type="PROSITE" id="PS50902"/>
    </source>
</evidence>
<evidence type="ECO:0000256" key="5">
    <source>
        <dbReference type="ARBA" id="ARBA00022485"/>
    </source>
</evidence>
<dbReference type="Pfam" id="PF08608">
    <property type="entry name" value="Wyosine_form"/>
    <property type="match status" value="1"/>
</dbReference>
<evidence type="ECO:0000256" key="7">
    <source>
        <dbReference type="ARBA" id="ARBA00022694"/>
    </source>
</evidence>
<dbReference type="PaxDb" id="5691-AAZ12774"/>
<dbReference type="OrthoDB" id="271553at2759"/>
<dbReference type="Gene3D" id="3.40.50.360">
    <property type="match status" value="1"/>
</dbReference>
<keyword evidence="8" id="KW-0479">Metal-binding</keyword>
<evidence type="ECO:0000256" key="12">
    <source>
        <dbReference type="ARBA" id="ARBA00023239"/>
    </source>
</evidence>
<comment type="similarity">
    <text evidence="3">Belongs to the TYW1 family.</text>
</comment>
<dbReference type="FunCoup" id="Q57XT3">
    <property type="interactions" value="216"/>
</dbReference>
<dbReference type="GO" id="GO:0005737">
    <property type="term" value="C:cytoplasm"/>
    <property type="evidence" value="ECO:0000314"/>
    <property type="project" value="GeneDB"/>
</dbReference>
<dbReference type="SUPFAM" id="SSF102114">
    <property type="entry name" value="Radical SAM enzymes"/>
    <property type="match status" value="1"/>
</dbReference>
<evidence type="ECO:0000256" key="15">
    <source>
        <dbReference type="SAM" id="Phobius"/>
    </source>
</evidence>
<reference evidence="19 20" key="2">
    <citation type="journal article" date="2005" name="Science">
        <title>The genome of the African trypanosome Trypanosoma brucei.</title>
        <authorList>
            <person name="Berriman M."/>
            <person name="Ghedin E."/>
            <person name="Hertz-Fowler C."/>
            <person name="Blandin G."/>
            <person name="Renauld H."/>
            <person name="Bartholomeu D.C."/>
            <person name="Lennard N.J."/>
            <person name="Caler E."/>
            <person name="Hamlin N.E."/>
            <person name="Haas B."/>
            <person name="Bohme U."/>
            <person name="Hannick L."/>
            <person name="Aslett M.A."/>
            <person name="Shallom J."/>
            <person name="Marcello L."/>
            <person name="Hou L."/>
            <person name="Wickstead B."/>
            <person name="Alsmark U.C."/>
            <person name="Arrowsmith C."/>
            <person name="Atkin R.J."/>
            <person name="Barron A.J."/>
            <person name="Bringaud F."/>
            <person name="Brooks K."/>
            <person name="Carrington M."/>
            <person name="Cherevach I."/>
            <person name="Chillingworth T.J."/>
            <person name="Churcher C."/>
            <person name="Clark L.N."/>
            <person name="Corton C.H."/>
            <person name="Cronin A."/>
            <person name="Davies R.M."/>
            <person name="Doggett J."/>
            <person name="Djikeng A."/>
            <person name="Feldblyum T."/>
            <person name="Field M.C."/>
            <person name="Fraser A."/>
            <person name="Goodhead I."/>
            <person name="Hance Z."/>
            <person name="Harper D."/>
            <person name="Harris B.R."/>
            <person name="Hauser H."/>
            <person name="Hostetler J."/>
            <person name="Ivens A."/>
            <person name="Jagels K."/>
            <person name="Johnson D."/>
            <person name="Johnson J."/>
            <person name="Jones K."/>
            <person name="Kerhornou A.X."/>
            <person name="Koo H."/>
            <person name="Larke N."/>
            <person name="Landfear S."/>
            <person name="Larkin C."/>
            <person name="Leech V."/>
            <person name="Line A."/>
            <person name="Lord A."/>
            <person name="Macleod A."/>
            <person name="Mooney P.J."/>
            <person name="Moule S."/>
            <person name="Martin D.M."/>
            <person name="Morgan G.W."/>
            <person name="Mungall K."/>
            <person name="Norbertczak H."/>
            <person name="Ormond D."/>
            <person name="Pai G."/>
            <person name="Peacock C.S."/>
            <person name="Peterson J."/>
            <person name="Quail M.A."/>
            <person name="Rabbinowitsch E."/>
            <person name="Rajandream M.A."/>
            <person name="Reitter C."/>
            <person name="Salzberg S.L."/>
            <person name="Sanders M."/>
            <person name="Schobel S."/>
            <person name="Sharp S."/>
            <person name="Simmonds M."/>
            <person name="Simpson A.J."/>
            <person name="Tallon L."/>
            <person name="Turner C.M."/>
            <person name="Tait A."/>
            <person name="Tivey A.R."/>
            <person name="Van Aken S."/>
            <person name="Walker D."/>
            <person name="Wanless D."/>
            <person name="Wang S."/>
            <person name="White B."/>
            <person name="White O."/>
            <person name="Whitehead S."/>
            <person name="Woodward J."/>
            <person name="Wortman J."/>
            <person name="Adams M.D."/>
            <person name="Embley T.M."/>
            <person name="Gull K."/>
            <person name="Ullu E."/>
            <person name="Barry J.D."/>
            <person name="Fairlamb A.H."/>
            <person name="Opperdoes F."/>
            <person name="Barrell B.G."/>
            <person name="Donelson J.E."/>
            <person name="Hall N."/>
            <person name="Fraser C.M."/>
            <person name="Melville S.E."/>
            <person name="El-Sayed N.M."/>
        </authorList>
    </citation>
    <scope>NUCLEOTIDE SEQUENCE [LARGE SCALE GENOMIC DNA]</scope>
    <source>
        <strain evidence="19 20">927/4 GUTat10.1</strain>
    </source>
</reference>
<feature type="region of interest" description="Disordered" evidence="14">
    <location>
        <begin position="311"/>
        <end position="393"/>
    </location>
</feature>
<gene>
    <name evidence="19" type="primary">Tb07.21H15.230</name>
    <name evidence="18" type="ORF">Tb927.7.7130</name>
</gene>
<comment type="cofactor">
    <cofactor evidence="1">
        <name>[4Fe-4S] cluster</name>
        <dbReference type="ChEBI" id="CHEBI:49883"/>
    </cofactor>
</comment>
<dbReference type="Gene3D" id="3.20.20.70">
    <property type="entry name" value="Aldolase class I"/>
    <property type="match status" value="1"/>
</dbReference>
<dbReference type="AlphaFoldDB" id="Q57XT3"/>
<dbReference type="RefSeq" id="XP_846333.1">
    <property type="nucleotide sequence ID" value="XM_841240.1"/>
</dbReference>
<dbReference type="SUPFAM" id="SSF52218">
    <property type="entry name" value="Flavoproteins"/>
    <property type="match status" value="1"/>
</dbReference>
<reference evidence="19" key="4">
    <citation type="submission" date="2005-04" db="EMBL/GenBank/DDBJ databases">
        <title>Sequencing, closure, and annotation of Trypanosoma brucei chromosomes 2 through 8.</title>
        <authorList>
            <person name="Ghedin E."/>
            <person name="Blandin G."/>
            <person name="Bartholomeu D."/>
            <person name="Caler E."/>
            <person name="Haas B."/>
            <person name="Hannick L."/>
            <person name="Shallom J."/>
            <person name="Hou L."/>
            <person name="Djikeng A."/>
            <person name="Feldblyum T."/>
            <person name="Hostetler J."/>
            <person name="Johnson J."/>
            <person name="Jones K."/>
            <person name="Koo H.L."/>
            <person name="Larkin C."/>
            <person name="Pai G."/>
            <person name="Peterson J."/>
            <person name="Khalak H.G."/>
            <person name="Salzberg S."/>
            <person name="Simpson A.J."/>
            <person name="Tallon L."/>
            <person name="Van Aken S."/>
            <person name="Wanless D."/>
            <person name="White O."/>
            <person name="Wortman J."/>
            <person name="Fraser C.M."/>
            <person name="El-Sayed N.M.A."/>
        </authorList>
    </citation>
    <scope>NUCLEOTIDE SEQUENCE</scope>
    <source>
        <strain evidence="19">927/4 GUTat10.1</strain>
    </source>
</reference>
<comment type="catalytic activity">
    <reaction evidence="13">
        <text>N(1)-methylguanosine(37) in tRNA(Phe) + pyruvate + S-adenosyl-L-methionine = 4-demethylwyosine(37) in tRNA(Phe) + 5'-deoxyadenosine + L-methionine + CO2 + H2O</text>
        <dbReference type="Rhea" id="RHEA:36347"/>
        <dbReference type="Rhea" id="RHEA-COMP:10164"/>
        <dbReference type="Rhea" id="RHEA-COMP:10165"/>
        <dbReference type="ChEBI" id="CHEBI:15361"/>
        <dbReference type="ChEBI" id="CHEBI:15377"/>
        <dbReference type="ChEBI" id="CHEBI:16526"/>
        <dbReference type="ChEBI" id="CHEBI:17319"/>
        <dbReference type="ChEBI" id="CHEBI:57844"/>
        <dbReference type="ChEBI" id="CHEBI:59789"/>
        <dbReference type="ChEBI" id="CHEBI:64315"/>
        <dbReference type="ChEBI" id="CHEBI:73542"/>
        <dbReference type="EC" id="4.1.3.44"/>
    </reaction>
</comment>
<name>Q57XT3_TRYB2</name>
<dbReference type="GeneID" id="3658942"/>
<keyword evidence="7" id="KW-0819">tRNA processing</keyword>
<dbReference type="PROSITE" id="PS51918">
    <property type="entry name" value="RADICAL_SAM"/>
    <property type="match status" value="1"/>
</dbReference>
<evidence type="ECO:0000256" key="2">
    <source>
        <dbReference type="ARBA" id="ARBA00004797"/>
    </source>
</evidence>
<evidence type="ECO:0000256" key="10">
    <source>
        <dbReference type="ARBA" id="ARBA00023014"/>
    </source>
</evidence>
<dbReference type="InterPro" id="IPR013917">
    <property type="entry name" value="tRNA_wybutosine-synth"/>
</dbReference>
<evidence type="ECO:0000256" key="14">
    <source>
        <dbReference type="SAM" id="MobiDB-lite"/>
    </source>
</evidence>
<accession>Q57XT3</accession>
<dbReference type="SFLD" id="SFLDF00284">
    <property type="entry name" value="tRNA_wybutosine-synthesizing"/>
    <property type="match status" value="1"/>
</dbReference>
<evidence type="ECO:0000256" key="11">
    <source>
        <dbReference type="ARBA" id="ARBA00023128"/>
    </source>
</evidence>
<evidence type="ECO:0000259" key="17">
    <source>
        <dbReference type="PROSITE" id="PS51918"/>
    </source>
</evidence>
<dbReference type="InterPro" id="IPR034556">
    <property type="entry name" value="tRNA_wybutosine-synthase"/>
</dbReference>
<comment type="pathway">
    <text evidence="2">tRNA modification; wybutosine-tRNA(Phe) biosynthesis.</text>
</comment>
<keyword evidence="12" id="KW-0456">Lyase</keyword>
<feature type="compositionally biased region" description="Acidic residues" evidence="14">
    <location>
        <begin position="360"/>
        <end position="373"/>
    </location>
</feature>
<organism evidence="18 20">
    <name type="scientific">Trypanosoma brucei brucei (strain 927/4 GUTat10.1)</name>
    <dbReference type="NCBI Taxonomy" id="185431"/>
    <lineage>
        <taxon>Eukaryota</taxon>
        <taxon>Discoba</taxon>
        <taxon>Euglenozoa</taxon>
        <taxon>Kinetoplastea</taxon>
        <taxon>Metakinetoplastina</taxon>
        <taxon>Trypanosomatida</taxon>
        <taxon>Trypanosomatidae</taxon>
        <taxon>Trypanosoma</taxon>
    </lineage>
</organism>
<dbReference type="VEuPathDB" id="TriTrypDB:Tb927.7.7130"/>
<dbReference type="GO" id="GO:0046872">
    <property type="term" value="F:metal ion binding"/>
    <property type="evidence" value="ECO:0007669"/>
    <property type="project" value="UniProtKB-KW"/>
</dbReference>
<dbReference type="GO" id="GO:0102521">
    <property type="term" value="F:tRNA-4-demethylwyosine synthase activity"/>
    <property type="evidence" value="ECO:0007669"/>
    <property type="project" value="UniProtKB-EC"/>
</dbReference>
<dbReference type="Pfam" id="PF04055">
    <property type="entry name" value="Radical_SAM"/>
    <property type="match status" value="1"/>
</dbReference>
<dbReference type="Pfam" id="PF00258">
    <property type="entry name" value="Flavodoxin_1"/>
    <property type="match status" value="1"/>
</dbReference>
<evidence type="ECO:0000256" key="6">
    <source>
        <dbReference type="ARBA" id="ARBA00022691"/>
    </source>
</evidence>
<keyword evidence="6" id="KW-0949">S-adenosyl-L-methionine</keyword>
<keyword evidence="15" id="KW-0812">Transmembrane</keyword>
<dbReference type="PROSITE" id="PS50902">
    <property type="entry name" value="FLAVODOXIN_LIKE"/>
    <property type="match status" value="1"/>
</dbReference>
<feature type="domain" description="Flavodoxin-like" evidence="16">
    <location>
        <begin position="98"/>
        <end position="294"/>
    </location>
</feature>
<dbReference type="OMA" id="EDYWERC"/>
<dbReference type="UniPathway" id="UPA00375"/>
<dbReference type="GO" id="GO:0031591">
    <property type="term" value="P:wybutosine biosynthetic process"/>
    <property type="evidence" value="ECO:0000318"/>
    <property type="project" value="GO_Central"/>
</dbReference>
<evidence type="ECO:0000256" key="8">
    <source>
        <dbReference type="ARBA" id="ARBA00022723"/>
    </source>
</evidence>
<keyword evidence="11" id="KW-0496">Mitochondrion</keyword>
<dbReference type="SFLD" id="SFLDS00029">
    <property type="entry name" value="Radical_SAM"/>
    <property type="match status" value="1"/>
</dbReference>
<feature type="compositionally biased region" description="Polar residues" evidence="14">
    <location>
        <begin position="342"/>
        <end position="352"/>
    </location>
</feature>
<dbReference type="EMBL" id="AC159412">
    <property type="protein sequence ID" value="AAX69586.1"/>
    <property type="molecule type" value="Genomic_DNA"/>
</dbReference>
<keyword evidence="9" id="KW-0408">Iron</keyword>
<dbReference type="PANTHER" id="PTHR13930">
    <property type="entry name" value="S-ADENOSYL-L-METHIONINE-DEPENDENT TRNA 4-DEMETHYLWYOSINE SYNTHASE"/>
    <property type="match status" value="1"/>
</dbReference>
<protein>
    <recommendedName>
        <fullName evidence="4">tRNA 4-demethylwyosine synthase (AdoMet-dependent)</fullName>
        <ecNumber evidence="4">4.1.3.44</ecNumber>
    </recommendedName>
</protein>
<sequence>MELLSVTPGDLLVGCWVLTFVGIIFFRWFMHRRRSVEDQPPEAAQTTAGAQIHNGKSIIPNRRDAGEGSSCRCCSSNDDVITSENVETCGKQQKRKKILVAYATQSNTSYKLSNKLISMLNLALHENSSAYGTCGGSLVLDAASGVSCCCSRDPKAGVAPEIKLLQLKEEATECSTEHLLESGAYGLVVFFVSTYTGGTAPEPSHSFASMLKDAYLDFRVPRDVFAGVNFAIFGLGDIAYGPEKFNRFAKDLYTWCKGLGGKFVIPPVYASESNTTTLFHVFSTALVKWIGRAAFTADGVTVMKKKSMNGAQSLNRRLNNKNNEEEEQSVGGECVKDDEAVTSGSGNHNSQNGDPSEGCGSDDGDSDSENSDNNDDKNDNNNNSDDGDAEDVEDIVGEGDDYFSSTTNGEPPELLYPRLRENLQRQGYHLVGSHSGVKLCRWTKAMLRGRGGCYKHTFYNIASYQCMEMTPSLACANKCVFCWRHHTNPVGRSFRWKVDPPRELIEGGLAGHRRMVKQMRGVPGVTPQRLEEALNVRHCALSLVGEPIMYPEINTFVDLLHEQNISSFMVTNAQFPEQLRDLKPVTQLYLSIDAPTPEELQRVDRPLFEDYWERCLACVRELRRKPQRTVFRLTLVNKYNTENVSAYADLVRLGWPDFIEVKGVTYCGTSSTSTLTMKDNVPRHTEVVEFCEALCQQLATSNEPKEKRMWLGRDIVEEQQGAVAAAESGAETHVEGGMTTSSLCGPYRIACEHEHSCCVLISLRRFFIDGVWHTWIDYDKFSELARSGRRDFTAAEYAAPTPPWAVFQSKERGFDPTQVRVMRKSGKSEVITSGC</sequence>
<proteinExistence type="inferred from homology"/>
<accession>D6XJP1</accession>
<dbReference type="InterPro" id="IPR013785">
    <property type="entry name" value="Aldolase_TIM"/>
</dbReference>
<dbReference type="InterPro" id="IPR029039">
    <property type="entry name" value="Flavoprotein-like_sf"/>
</dbReference>
<dbReference type="CDD" id="cd01335">
    <property type="entry name" value="Radical_SAM"/>
    <property type="match status" value="1"/>
</dbReference>
<feature type="domain" description="Radical SAM core" evidence="17">
    <location>
        <begin position="459"/>
        <end position="703"/>
    </location>
</feature>
<dbReference type="PANTHER" id="PTHR13930:SF0">
    <property type="entry name" value="S-ADENOSYL-L-METHIONINE-DEPENDENT TRNA 4-DEMETHYLWYOSINE SYNTHASE TYW1-RELATED"/>
    <property type="match status" value="1"/>
</dbReference>
<dbReference type="Proteomes" id="UP000008524">
    <property type="component" value="Chromosome 7"/>
</dbReference>
<evidence type="ECO:0000256" key="3">
    <source>
        <dbReference type="ARBA" id="ARBA00010115"/>
    </source>
</evidence>
<dbReference type="GO" id="GO:0051539">
    <property type="term" value="F:4 iron, 4 sulfur cluster binding"/>
    <property type="evidence" value="ECO:0007669"/>
    <property type="project" value="UniProtKB-KW"/>
</dbReference>
<dbReference type="InterPro" id="IPR008254">
    <property type="entry name" value="Flavodoxin/NO_synth"/>
</dbReference>
<dbReference type="InParanoid" id="Q57XT3"/>
<dbReference type="KEGG" id="tbr:Tb927.7.7130"/>
<reference evidence="18" key="3">
    <citation type="submission" date="2005-04" db="EMBL/GenBank/DDBJ databases">
        <title>.</title>
        <authorList>
            <person name="Ghedin E."/>
            <person name="Blandin G."/>
            <person name="Bartholomeu D."/>
            <person name="Caler E."/>
            <person name="Haas B."/>
            <person name="Hannick L."/>
            <person name="Shallom J."/>
            <person name="Hou L."/>
            <person name="Djikeng A."/>
            <person name="Feldblyum T."/>
            <person name="Hostetler J."/>
            <person name="Johnson J."/>
            <person name="Jones K."/>
            <person name="Koo H.L."/>
            <person name="Larkin C."/>
            <person name="Pai G."/>
            <person name="Peterson J."/>
            <person name="Khalak H.G."/>
            <person name="Salzberg S."/>
            <person name="Simpson A.J."/>
            <person name="Tallon L."/>
            <person name="Van Aken S."/>
            <person name="Wanless D."/>
            <person name="White O."/>
            <person name="Wortman J."/>
            <person name="Fraser C.M."/>
            <person name="El-Sayed N.M.A."/>
        </authorList>
    </citation>
    <scope>NUCLEOTIDE SEQUENCE</scope>
    <source>
        <strain evidence="18">GUTat10.1</strain>
    </source>
</reference>
<reference evidence="19" key="1">
    <citation type="journal article" date="2005" name="Science">
        <title>Comparative genomics of trypanosomatid parasitic protozoa.</title>
        <authorList>
            <person name="El-Sayed N.M."/>
            <person name="Myler P.J."/>
            <person name="Blandin G."/>
            <person name="Berriman M."/>
            <person name="Crabtree J."/>
            <person name="Aggarwal G."/>
            <person name="Caler E."/>
            <person name="Renauld H."/>
            <person name="Worthey E.A."/>
            <person name="Hertz-Fowler C."/>
            <person name="Ghedin E."/>
            <person name="Peacock C."/>
            <person name="Bartholomeu D.C."/>
            <person name="Haas B.J."/>
            <person name="Tran A.N."/>
            <person name="Wortman J.R."/>
            <person name="Alsmark U.C."/>
            <person name="Angiuoli S."/>
            <person name="Anupama A."/>
            <person name="Badger J."/>
            <person name="Bringaud F."/>
            <person name="Cadag E."/>
            <person name="Carlton J.M."/>
            <person name="Cerqueira G.C."/>
            <person name="Creasy T."/>
            <person name="Delcher A.L."/>
            <person name="Djikeng A."/>
            <person name="Embley T.M."/>
            <person name="Hauser C."/>
            <person name="Ivens A.C."/>
            <person name="Kummerfeld S.K."/>
            <person name="Pereira-Leal J.B."/>
            <person name="Nilsson D."/>
            <person name="Peterson J."/>
            <person name="Salzberg S.L."/>
            <person name="Shallom J."/>
            <person name="Silva J.C."/>
            <person name="Sundaram J."/>
            <person name="Westenberger S."/>
            <person name="White O."/>
            <person name="Melville S.E."/>
            <person name="Donelson J.E."/>
            <person name="Andersson B."/>
            <person name="Stuart K.D."/>
            <person name="Hall N."/>
        </authorList>
    </citation>
    <scope>NUCLEOTIDE SEQUENCE</scope>
    <source>
        <strain evidence="19">927/4 GUTat10.1</strain>
    </source>
</reference>
<evidence type="ECO:0000256" key="4">
    <source>
        <dbReference type="ARBA" id="ARBA00012821"/>
    </source>
</evidence>
<evidence type="ECO:0000313" key="19">
    <source>
        <dbReference type="EMBL" id="AAZ12774.1"/>
    </source>
</evidence>
<evidence type="ECO:0000313" key="18">
    <source>
        <dbReference type="EMBL" id="AAX69586.1"/>
    </source>
</evidence>
<keyword evidence="20" id="KW-1185">Reference proteome</keyword>
<dbReference type="InterPro" id="IPR058240">
    <property type="entry name" value="rSAM_sf"/>
</dbReference>
<keyword evidence="10" id="KW-0411">Iron-sulfur</keyword>
<evidence type="ECO:0000313" key="20">
    <source>
        <dbReference type="Proteomes" id="UP000008524"/>
    </source>
</evidence>
<feature type="transmembrane region" description="Helical" evidence="15">
    <location>
        <begin position="12"/>
        <end position="30"/>
    </location>
</feature>
<dbReference type="GO" id="GO:0010181">
    <property type="term" value="F:FMN binding"/>
    <property type="evidence" value="ECO:0007669"/>
    <property type="project" value="InterPro"/>
</dbReference>
<evidence type="ECO:0000256" key="9">
    <source>
        <dbReference type="ARBA" id="ARBA00023004"/>
    </source>
</evidence>
<keyword evidence="5" id="KW-0004">4Fe-4S</keyword>
<dbReference type="SFLD" id="SFLDG01071">
    <property type="entry name" value="tRNA_wybutosine-synthesizing"/>
    <property type="match status" value="1"/>
</dbReference>
<dbReference type="STRING" id="185431.Q57XT3"/>
<evidence type="ECO:0000256" key="13">
    <source>
        <dbReference type="ARBA" id="ARBA00049466"/>
    </source>
</evidence>
<keyword evidence="15" id="KW-1133">Transmembrane helix</keyword>
<dbReference type="EC" id="4.1.3.44" evidence="4"/>
<keyword evidence="15" id="KW-0472">Membrane</keyword>
<dbReference type="eggNOG" id="KOG1160">
    <property type="taxonomic scope" value="Eukaryota"/>
</dbReference>
<dbReference type="InterPro" id="IPR007197">
    <property type="entry name" value="rSAM"/>
</dbReference>